<sequence length="267" mass="28077">MASATRQSTAKAMVALKPLLAKADIKFAEELFSLGAVLASSAQLRGILSDPSADKDAKAGVVKAVFGKVASKPSLDFLNSLVVLRWSRPRDLAMALETLAVHAVASIAAAKKNLDELESSLFGFQQAIETDSELQFALADKSASEQAKTKLVETLIKGKASAEAALLIRRAVLGSGNRRASLVLETFGKQVSAFADRLVAVVTVAAPIDAKQLARLEKSLAASYGQSLKLNLEIDPAILGGIRVQIAGDVIDGTLVSRLNEAKLQLA</sequence>
<proteinExistence type="inferred from homology"/>
<dbReference type="EMBL" id="CAEZXK010000004">
    <property type="protein sequence ID" value="CAB4680713.1"/>
    <property type="molecule type" value="Genomic_DNA"/>
</dbReference>
<dbReference type="GO" id="GO:0016020">
    <property type="term" value="C:membrane"/>
    <property type="evidence" value="ECO:0007669"/>
    <property type="project" value="UniProtKB-SubCell"/>
</dbReference>
<dbReference type="HAMAP" id="MF_01416">
    <property type="entry name" value="ATP_synth_delta_bact"/>
    <property type="match status" value="1"/>
</dbReference>
<dbReference type="Pfam" id="PF00213">
    <property type="entry name" value="OSCP"/>
    <property type="match status" value="1"/>
</dbReference>
<evidence type="ECO:0000256" key="1">
    <source>
        <dbReference type="ARBA" id="ARBA00004370"/>
    </source>
</evidence>
<dbReference type="NCBIfam" id="TIGR01145">
    <property type="entry name" value="ATP_synt_delta"/>
    <property type="match status" value="1"/>
</dbReference>
<keyword evidence="3" id="KW-0375">Hydrogen ion transport</keyword>
<dbReference type="NCBIfam" id="NF009967">
    <property type="entry name" value="PRK13430.1"/>
    <property type="match status" value="1"/>
</dbReference>
<evidence type="ECO:0000313" key="7">
    <source>
        <dbReference type="EMBL" id="CAB4680713.1"/>
    </source>
</evidence>
<evidence type="ECO:0000256" key="5">
    <source>
        <dbReference type="ARBA" id="ARBA00023136"/>
    </source>
</evidence>
<reference evidence="7" key="1">
    <citation type="submission" date="2020-05" db="EMBL/GenBank/DDBJ databases">
        <authorList>
            <person name="Chiriac C."/>
            <person name="Salcher M."/>
            <person name="Ghai R."/>
            <person name="Kavagutti S V."/>
        </authorList>
    </citation>
    <scope>NUCLEOTIDE SEQUENCE</scope>
</reference>
<dbReference type="InterPro" id="IPR000711">
    <property type="entry name" value="ATPase_OSCP/dsu"/>
</dbReference>
<evidence type="ECO:0000256" key="2">
    <source>
        <dbReference type="ARBA" id="ARBA00022448"/>
    </source>
</evidence>
<keyword evidence="5" id="KW-0472">Membrane</keyword>
<gene>
    <name evidence="7" type="ORF">UFOPK2370_00258</name>
</gene>
<accession>A0A6J6N854</accession>
<evidence type="ECO:0000256" key="3">
    <source>
        <dbReference type="ARBA" id="ARBA00022781"/>
    </source>
</evidence>
<name>A0A6J6N854_9ZZZZ</name>
<dbReference type="PRINTS" id="PR00125">
    <property type="entry name" value="ATPASEDELTA"/>
</dbReference>
<keyword evidence="2" id="KW-0813">Transport</keyword>
<dbReference type="AlphaFoldDB" id="A0A6J6N854"/>
<comment type="subcellular location">
    <subcellularLocation>
        <location evidence="1">Membrane</location>
    </subcellularLocation>
</comment>
<keyword evidence="6" id="KW-0066">ATP synthesis</keyword>
<keyword evidence="4" id="KW-0406">Ion transport</keyword>
<dbReference type="GO" id="GO:0046933">
    <property type="term" value="F:proton-transporting ATP synthase activity, rotational mechanism"/>
    <property type="evidence" value="ECO:0007669"/>
    <property type="project" value="InterPro"/>
</dbReference>
<organism evidence="7">
    <name type="scientific">freshwater metagenome</name>
    <dbReference type="NCBI Taxonomy" id="449393"/>
    <lineage>
        <taxon>unclassified sequences</taxon>
        <taxon>metagenomes</taxon>
        <taxon>ecological metagenomes</taxon>
    </lineage>
</organism>
<dbReference type="PANTHER" id="PTHR11910">
    <property type="entry name" value="ATP SYNTHASE DELTA CHAIN"/>
    <property type="match status" value="1"/>
</dbReference>
<evidence type="ECO:0000256" key="6">
    <source>
        <dbReference type="ARBA" id="ARBA00023310"/>
    </source>
</evidence>
<evidence type="ECO:0000256" key="4">
    <source>
        <dbReference type="ARBA" id="ARBA00023065"/>
    </source>
</evidence>
<protein>
    <submittedName>
        <fullName evidence="7">Unannotated protein</fullName>
    </submittedName>
</protein>